<dbReference type="PANTHER" id="PTHR21180">
    <property type="entry name" value="ENDONUCLEASE/EXONUCLEASE/PHOSPHATASE FAMILY DOMAIN-CONTAINING PROTEIN 1"/>
    <property type="match status" value="1"/>
</dbReference>
<organism evidence="2 3">
    <name type="scientific">Shewanella sairae</name>
    <dbReference type="NCBI Taxonomy" id="190310"/>
    <lineage>
        <taxon>Bacteria</taxon>
        <taxon>Pseudomonadati</taxon>
        <taxon>Pseudomonadota</taxon>
        <taxon>Gammaproteobacteria</taxon>
        <taxon>Alteromonadales</taxon>
        <taxon>Shewanellaceae</taxon>
        <taxon>Shewanella</taxon>
    </lineage>
</organism>
<dbReference type="NCBIfam" id="TIGR00426">
    <property type="entry name" value="competence protein ComEA helix-hairpin-helix repeat region"/>
    <property type="match status" value="1"/>
</dbReference>
<dbReference type="SUPFAM" id="SSF47781">
    <property type="entry name" value="RuvA domain 2-like"/>
    <property type="match status" value="1"/>
</dbReference>
<evidence type="ECO:0000313" key="3">
    <source>
        <dbReference type="Proteomes" id="UP000887104"/>
    </source>
</evidence>
<sequence>MYKVILSVLLLCVFTIYPVESIAKPVSQASEKAAQQVKLVKLNSATVEELSALHGVGEAKAAAIVEYRKVNGKFDSIEQLTEVKGIGEKFIQKNRSQLSL</sequence>
<proteinExistence type="predicted"/>
<dbReference type="PANTHER" id="PTHR21180:SF32">
    <property type="entry name" value="ENDONUCLEASE_EXONUCLEASE_PHOSPHATASE FAMILY DOMAIN-CONTAINING PROTEIN 1"/>
    <property type="match status" value="1"/>
</dbReference>
<dbReference type="SMART" id="SM00278">
    <property type="entry name" value="HhH1"/>
    <property type="match status" value="2"/>
</dbReference>
<keyword evidence="3" id="KW-1185">Reference proteome</keyword>
<dbReference type="Proteomes" id="UP000887104">
    <property type="component" value="Unassembled WGS sequence"/>
</dbReference>
<dbReference type="InterPro" id="IPR004509">
    <property type="entry name" value="Competence_ComEA_HhH"/>
</dbReference>
<comment type="caution">
    <text evidence="2">The sequence shown here is derived from an EMBL/GenBank/DDBJ whole genome shotgun (WGS) entry which is preliminary data.</text>
</comment>
<gene>
    <name evidence="2" type="ORF">TUM4438_17210</name>
</gene>
<feature type="domain" description="Helix-hairpin-helix DNA-binding motif class 1" evidence="1">
    <location>
        <begin position="48"/>
        <end position="67"/>
    </location>
</feature>
<dbReference type="RefSeq" id="WP_220780776.1">
    <property type="nucleotide sequence ID" value="NZ_BPEY01000024.1"/>
</dbReference>
<accession>A0ABQ4PBU6</accession>
<dbReference type="InterPro" id="IPR003583">
    <property type="entry name" value="Hlx-hairpin-Hlx_DNA-bd_motif"/>
</dbReference>
<dbReference type="InterPro" id="IPR010994">
    <property type="entry name" value="RuvA_2-like"/>
</dbReference>
<dbReference type="InterPro" id="IPR051675">
    <property type="entry name" value="Endo/Exo/Phosphatase_dom_1"/>
</dbReference>
<dbReference type="Gene3D" id="1.10.150.280">
    <property type="entry name" value="AF1531-like domain"/>
    <property type="match status" value="1"/>
</dbReference>
<evidence type="ECO:0000259" key="1">
    <source>
        <dbReference type="SMART" id="SM00278"/>
    </source>
</evidence>
<dbReference type="Pfam" id="PF12836">
    <property type="entry name" value="HHH_3"/>
    <property type="match status" value="1"/>
</dbReference>
<dbReference type="EMBL" id="BPEY01000024">
    <property type="protein sequence ID" value="GIU44908.1"/>
    <property type="molecule type" value="Genomic_DNA"/>
</dbReference>
<protein>
    <recommendedName>
        <fullName evidence="1">Helix-hairpin-helix DNA-binding motif class 1 domain-containing protein</fullName>
    </recommendedName>
</protein>
<evidence type="ECO:0000313" key="2">
    <source>
        <dbReference type="EMBL" id="GIU44908.1"/>
    </source>
</evidence>
<name>A0ABQ4PBU6_9GAMM</name>
<reference evidence="2" key="1">
    <citation type="submission" date="2021-05" db="EMBL/GenBank/DDBJ databases">
        <title>Molecular characterization for Shewanella algae harboring chromosomal blaOXA-55-like strains isolated from clinical and environment sample.</title>
        <authorList>
            <person name="Ohama Y."/>
            <person name="Aoki K."/>
            <person name="Harada S."/>
            <person name="Moriya K."/>
            <person name="Ishii Y."/>
            <person name="Tateda K."/>
        </authorList>
    </citation>
    <scope>NUCLEOTIDE SEQUENCE</scope>
    <source>
        <strain evidence="2">JCM 11563</strain>
    </source>
</reference>
<feature type="domain" description="Helix-hairpin-helix DNA-binding motif class 1" evidence="1">
    <location>
        <begin position="78"/>
        <end position="97"/>
    </location>
</feature>